<dbReference type="STRING" id="47428.A0A284RZC6"/>
<organism evidence="3 4">
    <name type="scientific">Armillaria ostoyae</name>
    <name type="common">Armillaria root rot fungus</name>
    <dbReference type="NCBI Taxonomy" id="47428"/>
    <lineage>
        <taxon>Eukaryota</taxon>
        <taxon>Fungi</taxon>
        <taxon>Dikarya</taxon>
        <taxon>Basidiomycota</taxon>
        <taxon>Agaricomycotina</taxon>
        <taxon>Agaricomycetes</taxon>
        <taxon>Agaricomycetidae</taxon>
        <taxon>Agaricales</taxon>
        <taxon>Marasmiineae</taxon>
        <taxon>Physalacriaceae</taxon>
        <taxon>Armillaria</taxon>
    </lineage>
</organism>
<dbReference type="InterPro" id="IPR001810">
    <property type="entry name" value="F-box_dom"/>
</dbReference>
<proteinExistence type="predicted"/>
<evidence type="ECO:0000256" key="1">
    <source>
        <dbReference type="SAM" id="MobiDB-lite"/>
    </source>
</evidence>
<feature type="region of interest" description="Disordered" evidence="1">
    <location>
        <begin position="1"/>
        <end position="23"/>
    </location>
</feature>
<keyword evidence="4" id="KW-1185">Reference proteome</keyword>
<dbReference type="PROSITE" id="PS50181">
    <property type="entry name" value="FBOX"/>
    <property type="match status" value="1"/>
</dbReference>
<sequence length="689" mass="79827">MSKTRPVANKRRKTDEQDGDHCARQKVVRRGRKGALKGLVDMPLDVLLEIFGHLLPYDVLRLARLTKEFRRLLMHPSSRSCWRASLSNVPNLPDPFPGMTEPAWVNLVFHPQCHFCSRVVHTVEWCFRKRLCNRCWYKHVIPVARWVMDVDAPWNQWENMPVTVMLAGILPMQIDKTTRHKHILRQDFHDLANRFRRIFGAQEKELFKSRESAIARGIEQRARECLIWTRCYFIDQQTENIFNANYRTSSVHNKLVDLGWTQELEFLQRRDDYNSLSKHQLVNQTRPLTDRIWTKIKSTIIELLQGVRVRRLQAEHEALIRTRKNVALPILRSYKRASIPFSGFMPECPDYFEFPEVKTIIHRPPEEIIDQTSFEHIPSLLPDLIEAWRKRIYEELYALIKDSDPTSTVDEREALYLATTIFTCETCTQIYHDPSESSPDLGTVNGFGIMTYPGVLSHRCLIRGEADPADIPTPEENADAIVYVSNKRSNRLSWSSHTLRIIPRYAEIAEEIVIAAGKNPKTTSAVEMDQLMAYFFCMDCATLEVVDGIKRACGKVWKWRLALRHILRKHYTSGKAHWCVLTPGQIIQLSLQPPHKFLTYRAMFGNYLCKWCLDSSMESSPAPLHTIQDHIKTRHLVDDPAENSDYIRVFGAPPDRCGAFFTARLQVAGIRALFKQKNSGLPVIKTEPE</sequence>
<name>A0A284RZC6_ARMOS</name>
<dbReference type="InterPro" id="IPR036047">
    <property type="entry name" value="F-box-like_dom_sf"/>
</dbReference>
<evidence type="ECO:0000259" key="2">
    <source>
        <dbReference type="PROSITE" id="PS50181"/>
    </source>
</evidence>
<accession>A0A284RZC6</accession>
<dbReference type="OMA" id="ARECLIW"/>
<feature type="compositionally biased region" description="Basic and acidic residues" evidence="1">
    <location>
        <begin position="13"/>
        <end position="23"/>
    </location>
</feature>
<protein>
    <recommendedName>
        <fullName evidence="2">F-box domain-containing protein</fullName>
    </recommendedName>
</protein>
<dbReference type="EMBL" id="FUEG01000022">
    <property type="protein sequence ID" value="SJL14123.1"/>
    <property type="molecule type" value="Genomic_DNA"/>
</dbReference>
<feature type="domain" description="F-box" evidence="2">
    <location>
        <begin position="36"/>
        <end position="85"/>
    </location>
</feature>
<dbReference type="AlphaFoldDB" id="A0A284RZC6"/>
<dbReference type="SUPFAM" id="SSF81383">
    <property type="entry name" value="F-box domain"/>
    <property type="match status" value="1"/>
</dbReference>
<evidence type="ECO:0000313" key="4">
    <source>
        <dbReference type="Proteomes" id="UP000219338"/>
    </source>
</evidence>
<dbReference type="OrthoDB" id="2322499at2759"/>
<reference evidence="4" key="1">
    <citation type="journal article" date="2017" name="Nat. Ecol. Evol.">
        <title>Genome expansion and lineage-specific genetic innovations in the forest pathogenic fungi Armillaria.</title>
        <authorList>
            <person name="Sipos G."/>
            <person name="Prasanna A.N."/>
            <person name="Walter M.C."/>
            <person name="O'Connor E."/>
            <person name="Balint B."/>
            <person name="Krizsan K."/>
            <person name="Kiss B."/>
            <person name="Hess J."/>
            <person name="Varga T."/>
            <person name="Slot J."/>
            <person name="Riley R."/>
            <person name="Boka B."/>
            <person name="Rigling D."/>
            <person name="Barry K."/>
            <person name="Lee J."/>
            <person name="Mihaltcheva S."/>
            <person name="LaButti K."/>
            <person name="Lipzen A."/>
            <person name="Waldron R."/>
            <person name="Moloney N.M."/>
            <person name="Sperisen C."/>
            <person name="Kredics L."/>
            <person name="Vagvoelgyi C."/>
            <person name="Patrignani A."/>
            <person name="Fitzpatrick D."/>
            <person name="Nagy I."/>
            <person name="Doyle S."/>
            <person name="Anderson J.B."/>
            <person name="Grigoriev I.V."/>
            <person name="Gueldener U."/>
            <person name="Muensterkoetter M."/>
            <person name="Nagy L.G."/>
        </authorList>
    </citation>
    <scope>NUCLEOTIDE SEQUENCE [LARGE SCALE GENOMIC DNA]</scope>
    <source>
        <strain evidence="4">C18/9</strain>
    </source>
</reference>
<dbReference type="Proteomes" id="UP000219338">
    <property type="component" value="Unassembled WGS sequence"/>
</dbReference>
<dbReference type="Pfam" id="PF00646">
    <property type="entry name" value="F-box"/>
    <property type="match status" value="1"/>
</dbReference>
<dbReference type="CDD" id="cd09917">
    <property type="entry name" value="F-box_SF"/>
    <property type="match status" value="1"/>
</dbReference>
<gene>
    <name evidence="3" type="ORF">ARMOST_17578</name>
</gene>
<evidence type="ECO:0000313" key="3">
    <source>
        <dbReference type="EMBL" id="SJL14123.1"/>
    </source>
</evidence>